<sequence length="262" mass="30281">MRLPFNVLKVIPYQKYSGLENMAIDRLLVERVVEWQTPVIRFYGWNPWCLSLGRHQSVTEVDREALKQRGFDLVRRPTGGSAILHARELTYSFVMPRQPGMDHHEMYEWLHLHLAAALNEAGYPVELSTASPRGNYLKGNVDVFACFNRKAKSEIHYKGKKVVGSAQKIYQEAILQHGSLMIGEEHREILSFLRLDGEEREKQKRLLQNNAIALNSIREATVAPRQLCAIILKRLNDYHLEETNPAAPRLENAKKYFDEFLL</sequence>
<dbReference type="Proteomes" id="UP000885771">
    <property type="component" value="Unassembled WGS sequence"/>
</dbReference>
<dbReference type="InterPro" id="IPR045864">
    <property type="entry name" value="aa-tRNA-synth_II/BPL/LPL"/>
</dbReference>
<comment type="caution">
    <text evidence="2">The sequence shown here is derived from an EMBL/GenBank/DDBJ whole genome shotgun (WGS) entry which is preliminary data.</text>
</comment>
<evidence type="ECO:0000313" key="2">
    <source>
        <dbReference type="EMBL" id="HHM02495.1"/>
    </source>
</evidence>
<evidence type="ECO:0000259" key="1">
    <source>
        <dbReference type="PROSITE" id="PS51733"/>
    </source>
</evidence>
<dbReference type="PANTHER" id="PTHR43679">
    <property type="entry name" value="OCTANOYLTRANSFERASE LIPM-RELATED"/>
    <property type="match status" value="1"/>
</dbReference>
<dbReference type="InterPro" id="IPR050664">
    <property type="entry name" value="Octanoyltrans_LipM/LipL"/>
</dbReference>
<dbReference type="PROSITE" id="PS51733">
    <property type="entry name" value="BPL_LPL_CATALYTIC"/>
    <property type="match status" value="1"/>
</dbReference>
<gene>
    <name evidence="2" type="ORF">ENJ15_05725</name>
</gene>
<name>A0A7V5RQD7_CALAY</name>
<reference evidence="2" key="1">
    <citation type="journal article" date="2020" name="mSystems">
        <title>Genome- and Community-Level Interaction Insights into Carbon Utilization and Element Cycling Functions of Hydrothermarchaeota in Hydrothermal Sediment.</title>
        <authorList>
            <person name="Zhou Z."/>
            <person name="Liu Y."/>
            <person name="Xu W."/>
            <person name="Pan J."/>
            <person name="Luo Z.H."/>
            <person name="Li M."/>
        </authorList>
    </citation>
    <scope>NUCLEOTIDE SEQUENCE [LARGE SCALE GENOMIC DNA]</scope>
    <source>
        <strain evidence="2">HyVt-460</strain>
    </source>
</reference>
<proteinExistence type="predicted"/>
<dbReference type="AlphaFoldDB" id="A0A7V5RQD7"/>
<dbReference type="Pfam" id="PF21948">
    <property type="entry name" value="LplA-B_cat"/>
    <property type="match status" value="1"/>
</dbReference>
<organism evidence="2">
    <name type="scientific">Caldithrix abyssi</name>
    <dbReference type="NCBI Taxonomy" id="187145"/>
    <lineage>
        <taxon>Bacteria</taxon>
        <taxon>Pseudomonadati</taxon>
        <taxon>Calditrichota</taxon>
        <taxon>Calditrichia</taxon>
        <taxon>Calditrichales</taxon>
        <taxon>Calditrichaceae</taxon>
        <taxon>Caldithrix</taxon>
    </lineage>
</organism>
<accession>A0A7V5RQD7</accession>
<dbReference type="SUPFAM" id="SSF55681">
    <property type="entry name" value="Class II aaRS and biotin synthetases"/>
    <property type="match status" value="1"/>
</dbReference>
<dbReference type="Gene3D" id="3.30.930.10">
    <property type="entry name" value="Bira Bifunctional Protein, Domain 2"/>
    <property type="match status" value="1"/>
</dbReference>
<dbReference type="InterPro" id="IPR004143">
    <property type="entry name" value="BPL_LPL_catalytic"/>
</dbReference>
<dbReference type="EMBL" id="DRLI01000217">
    <property type="protein sequence ID" value="HHM02495.1"/>
    <property type="molecule type" value="Genomic_DNA"/>
</dbReference>
<dbReference type="PANTHER" id="PTHR43679:SF2">
    <property type="entry name" value="OCTANOYL-[GCVH]:PROTEIN N-OCTANOYLTRANSFERASE"/>
    <property type="match status" value="1"/>
</dbReference>
<feature type="domain" description="BPL/LPL catalytic" evidence="1">
    <location>
        <begin position="34"/>
        <end position="243"/>
    </location>
</feature>
<protein>
    <recommendedName>
        <fullName evidence="1">BPL/LPL catalytic domain-containing protein</fullName>
    </recommendedName>
</protein>